<dbReference type="Proteomes" id="UP001141806">
    <property type="component" value="Unassembled WGS sequence"/>
</dbReference>
<evidence type="ECO:0000313" key="2">
    <source>
        <dbReference type="EMBL" id="KAJ4975004.1"/>
    </source>
</evidence>
<gene>
    <name evidence="2" type="ORF">NE237_008178</name>
</gene>
<feature type="region of interest" description="Disordered" evidence="1">
    <location>
        <begin position="441"/>
        <end position="462"/>
    </location>
</feature>
<feature type="region of interest" description="Disordered" evidence="1">
    <location>
        <begin position="67"/>
        <end position="158"/>
    </location>
</feature>
<proteinExistence type="predicted"/>
<organism evidence="2 3">
    <name type="scientific">Protea cynaroides</name>
    <dbReference type="NCBI Taxonomy" id="273540"/>
    <lineage>
        <taxon>Eukaryota</taxon>
        <taxon>Viridiplantae</taxon>
        <taxon>Streptophyta</taxon>
        <taxon>Embryophyta</taxon>
        <taxon>Tracheophyta</taxon>
        <taxon>Spermatophyta</taxon>
        <taxon>Magnoliopsida</taxon>
        <taxon>Proteales</taxon>
        <taxon>Proteaceae</taxon>
        <taxon>Protea</taxon>
    </lineage>
</organism>
<dbReference type="EMBL" id="JAMYWD010000004">
    <property type="protein sequence ID" value="KAJ4975004.1"/>
    <property type="molecule type" value="Genomic_DNA"/>
</dbReference>
<dbReference type="AlphaFoldDB" id="A0A9Q0KQW8"/>
<comment type="caution">
    <text evidence="2">The sequence shown here is derived from an EMBL/GenBank/DDBJ whole genome shotgun (WGS) entry which is preliminary data.</text>
</comment>
<feature type="compositionally biased region" description="Polar residues" evidence="1">
    <location>
        <begin position="75"/>
        <end position="84"/>
    </location>
</feature>
<name>A0A9Q0KQW8_9MAGN</name>
<accession>A0A9Q0KQW8</accession>
<feature type="compositionally biased region" description="Polar residues" evidence="1">
    <location>
        <begin position="143"/>
        <end position="158"/>
    </location>
</feature>
<protein>
    <submittedName>
        <fullName evidence="2">Uncharacterized protein</fullName>
    </submittedName>
</protein>
<reference evidence="2" key="1">
    <citation type="journal article" date="2023" name="Plant J.">
        <title>The genome of the king protea, Protea cynaroides.</title>
        <authorList>
            <person name="Chang J."/>
            <person name="Duong T.A."/>
            <person name="Schoeman C."/>
            <person name="Ma X."/>
            <person name="Roodt D."/>
            <person name="Barker N."/>
            <person name="Li Z."/>
            <person name="Van de Peer Y."/>
            <person name="Mizrachi E."/>
        </authorList>
    </citation>
    <scope>NUCLEOTIDE SEQUENCE</scope>
    <source>
        <tissue evidence="2">Young leaves</tissue>
    </source>
</reference>
<sequence>MIEKWVFVRRISVAQEIEALHHMAVGFFMGTRPSFSLVKASLPKQWQGKMIGLVKVFGHEGASCLGNPQVRERSNQSVKQNTCPVGSEEESQLGKKDSVGLNKEGGTTSYQEMGDSRGAMEPLGWKETSVVSRPNQARKKRAASSTRPSGNNSISLPSVLTRPSHLMVNLPSPSQPLQGSVLASDSDPSAMGCSGISLYISPLLDHQSRAAGGSAVGELNTPTNPSAFCPSTLSVDATSLSHSQCQPLTTGHPPLPPAHSTIASPSPSCPLLPTQCQLPPFYVHPPFVDPILCSTSDPDGTGSAIKGGSTTFGCVSSDPHLGNLSGDLQIVLGSEDPCPISASGPSDLAPRISLQDLNFSDGEREDSFARMKQRREMSFCYNGMKVNIVSENNDCPMDLSIKMDSTEGQGDNMVGLNLRIAGPEVADDTKKEKLVEEKVVTEEAAPNAEVSSGNGHNEEEDDIVFVEISEEADANNPNADDWIML</sequence>
<evidence type="ECO:0000313" key="3">
    <source>
        <dbReference type="Proteomes" id="UP001141806"/>
    </source>
</evidence>
<evidence type="ECO:0000256" key="1">
    <source>
        <dbReference type="SAM" id="MobiDB-lite"/>
    </source>
</evidence>
<keyword evidence="3" id="KW-1185">Reference proteome</keyword>